<accession>A0A7J9B2C6</accession>
<evidence type="ECO:0000313" key="3">
    <source>
        <dbReference type="Proteomes" id="UP000593574"/>
    </source>
</evidence>
<keyword evidence="3" id="KW-1185">Reference proteome</keyword>
<dbReference type="InterPro" id="IPR012337">
    <property type="entry name" value="RNaseH-like_sf"/>
</dbReference>
<dbReference type="Gene3D" id="3.30.420.10">
    <property type="entry name" value="Ribonuclease H-like superfamily/Ribonuclease H"/>
    <property type="match status" value="1"/>
</dbReference>
<dbReference type="InterPro" id="IPR044730">
    <property type="entry name" value="RNase_H-like_dom_plant"/>
</dbReference>
<dbReference type="Proteomes" id="UP000593574">
    <property type="component" value="Unassembled WGS sequence"/>
</dbReference>
<dbReference type="AlphaFoldDB" id="A0A7J9B2C6"/>
<sequence>MNTSRLLVTVCKEIEKTARNFIWGSTSLERKPALVNWKEVCLPFDKGGLGIRGLQDQNKIFLLKMGYNILANTEALWDRLLRNKYNVHGFLPDSIERNNCSNLWRSLSNHWNEIIDGIIWSVGDACLVNFWNDNWVEDVRPLKFLHIGRDHIDETLIVCNVVTGNGSWNWRWLESQLPQTVLARSLRSCLHHTIVWEHSSRIWKNDAPQITNETGMNLLKFYSSTIDGEWPTLFSIVSWLIWKHGNDFIFKGASYSNMDLIATSIAWARSISNLARLNNSCCSEYTKEYWQPPPVGWVKGNIDGSIPKHTSSAALGGMIRDHEGNWLFGFGMRIGRYGIFQTEARALYEGLVVAWHEGFRQIEVESDNAILIDVVSN</sequence>
<organism evidence="2 3">
    <name type="scientific">Gossypium laxum</name>
    <dbReference type="NCBI Taxonomy" id="34288"/>
    <lineage>
        <taxon>Eukaryota</taxon>
        <taxon>Viridiplantae</taxon>
        <taxon>Streptophyta</taxon>
        <taxon>Embryophyta</taxon>
        <taxon>Tracheophyta</taxon>
        <taxon>Spermatophyta</taxon>
        <taxon>Magnoliopsida</taxon>
        <taxon>eudicotyledons</taxon>
        <taxon>Gunneridae</taxon>
        <taxon>Pentapetalae</taxon>
        <taxon>rosids</taxon>
        <taxon>malvids</taxon>
        <taxon>Malvales</taxon>
        <taxon>Malvaceae</taxon>
        <taxon>Malvoideae</taxon>
        <taxon>Gossypium</taxon>
    </lineage>
</organism>
<feature type="domain" description="RNase H type-1" evidence="1">
    <location>
        <begin position="301"/>
        <end position="376"/>
    </location>
</feature>
<dbReference type="GO" id="GO:0003676">
    <property type="term" value="F:nucleic acid binding"/>
    <property type="evidence" value="ECO:0007669"/>
    <property type="project" value="InterPro"/>
</dbReference>
<dbReference type="CDD" id="cd06222">
    <property type="entry name" value="RNase_H_like"/>
    <property type="match status" value="1"/>
</dbReference>
<reference evidence="2 3" key="1">
    <citation type="journal article" date="2019" name="Genome Biol. Evol.">
        <title>Insights into the evolution of the New World diploid cottons (Gossypium, subgenus Houzingenia) based on genome sequencing.</title>
        <authorList>
            <person name="Grover C.E."/>
            <person name="Arick M.A. 2nd"/>
            <person name="Thrash A."/>
            <person name="Conover J.L."/>
            <person name="Sanders W.S."/>
            <person name="Peterson D.G."/>
            <person name="Frelichowski J.E."/>
            <person name="Scheffler J.A."/>
            <person name="Scheffler B.E."/>
            <person name="Wendel J.F."/>
        </authorList>
    </citation>
    <scope>NUCLEOTIDE SEQUENCE [LARGE SCALE GENOMIC DNA]</scope>
    <source>
        <strain evidence="2">4</strain>
        <tissue evidence="2">Leaf</tissue>
    </source>
</reference>
<dbReference type="EMBL" id="JABEZV010445497">
    <property type="protein sequence ID" value="MBA0730486.1"/>
    <property type="molecule type" value="Genomic_DNA"/>
</dbReference>
<dbReference type="InterPro" id="IPR053151">
    <property type="entry name" value="RNase_H-like"/>
</dbReference>
<evidence type="ECO:0000313" key="2">
    <source>
        <dbReference type="EMBL" id="MBA0730486.1"/>
    </source>
</evidence>
<dbReference type="InterPro" id="IPR036397">
    <property type="entry name" value="RNaseH_sf"/>
</dbReference>
<comment type="caution">
    <text evidence="2">The sequence shown here is derived from an EMBL/GenBank/DDBJ whole genome shotgun (WGS) entry which is preliminary data.</text>
</comment>
<protein>
    <recommendedName>
        <fullName evidence="1">RNase H type-1 domain-containing protein</fullName>
    </recommendedName>
</protein>
<gene>
    <name evidence="2" type="ORF">Golax_025647</name>
</gene>
<dbReference type="GO" id="GO:0004523">
    <property type="term" value="F:RNA-DNA hybrid ribonuclease activity"/>
    <property type="evidence" value="ECO:0007669"/>
    <property type="project" value="InterPro"/>
</dbReference>
<evidence type="ECO:0000259" key="1">
    <source>
        <dbReference type="Pfam" id="PF13456"/>
    </source>
</evidence>
<dbReference type="PANTHER" id="PTHR47723">
    <property type="entry name" value="OS05G0353850 PROTEIN"/>
    <property type="match status" value="1"/>
</dbReference>
<dbReference type="SUPFAM" id="SSF53098">
    <property type="entry name" value="Ribonuclease H-like"/>
    <property type="match status" value="1"/>
</dbReference>
<dbReference type="InterPro" id="IPR002156">
    <property type="entry name" value="RNaseH_domain"/>
</dbReference>
<name>A0A7J9B2C6_9ROSI</name>
<proteinExistence type="predicted"/>
<dbReference type="PANTHER" id="PTHR47723:SF24">
    <property type="entry name" value="RNASE H TYPE-1 DOMAIN-CONTAINING PROTEIN"/>
    <property type="match status" value="1"/>
</dbReference>
<dbReference type="Pfam" id="PF13456">
    <property type="entry name" value="RVT_3"/>
    <property type="match status" value="1"/>
</dbReference>